<comment type="subunit">
    <text evidence="8">Interacts with eif4g1, eif4g2 and slbp; probably tethered by SLBP to the 3'-end of mRNAs ending with the histone stem-loop, it also interacts with eif4g1 which is bound to their 5'-end.</text>
</comment>
<sequence length="237" mass="27615">MFSTEISFKDFSLSTVIQNMGEEYRIQVFDADTQNLLKTALKDPASVDLEKVADVIMEQSLRDNTFNKEAGKMCYTIIQAESKQTGRSHFRSALLNRLQREYQNREDMRARSVQEWVCYVNFICNVFDYLRVNNMPMMALVNPVYDCLFQLAEPESLKVEEEVDCLVLQLHRVGEQLENMNAQRMDDLFSILRDSFLHHKGLGSLAQLLLLEMIEYRAAGWKMTDAAHKYYYSEVSE</sequence>
<dbReference type="GO" id="GO:0008494">
    <property type="term" value="F:translation activator activity"/>
    <property type="evidence" value="ECO:0007669"/>
    <property type="project" value="TreeGrafter"/>
</dbReference>
<name>A0AAV3AF06_PYXAD</name>
<dbReference type="InterPro" id="IPR051367">
    <property type="entry name" value="mRNA_TranslReg/HistoneTransl"/>
</dbReference>
<gene>
    <name evidence="10" type="ORF">GDO54_008339</name>
</gene>
<dbReference type="Proteomes" id="UP001181693">
    <property type="component" value="Unassembled WGS sequence"/>
</dbReference>
<evidence type="ECO:0000256" key="7">
    <source>
        <dbReference type="ARBA" id="ARBA00038204"/>
    </source>
</evidence>
<keyword evidence="3" id="KW-0963">Cytoplasm</keyword>
<evidence type="ECO:0000259" key="9">
    <source>
        <dbReference type="SMART" id="SM00543"/>
    </source>
</evidence>
<dbReference type="GO" id="GO:0003723">
    <property type="term" value="F:RNA binding"/>
    <property type="evidence" value="ECO:0007669"/>
    <property type="project" value="InterPro"/>
</dbReference>
<protein>
    <recommendedName>
        <fullName evidence="9">MIF4G domain-containing protein</fullName>
    </recommendedName>
</protein>
<dbReference type="InterPro" id="IPR003890">
    <property type="entry name" value="MIF4G-like_typ-3"/>
</dbReference>
<evidence type="ECO:0000256" key="1">
    <source>
        <dbReference type="ARBA" id="ARBA00004123"/>
    </source>
</evidence>
<keyword evidence="5" id="KW-0539">Nucleus</keyword>
<organism evidence="10 11">
    <name type="scientific">Pyxicephalus adspersus</name>
    <name type="common">African bullfrog</name>
    <dbReference type="NCBI Taxonomy" id="30357"/>
    <lineage>
        <taxon>Eukaryota</taxon>
        <taxon>Metazoa</taxon>
        <taxon>Chordata</taxon>
        <taxon>Craniata</taxon>
        <taxon>Vertebrata</taxon>
        <taxon>Euteleostomi</taxon>
        <taxon>Amphibia</taxon>
        <taxon>Batrachia</taxon>
        <taxon>Anura</taxon>
        <taxon>Neobatrachia</taxon>
        <taxon>Ranoidea</taxon>
        <taxon>Pyxicephalidae</taxon>
        <taxon>Pyxicephalinae</taxon>
        <taxon>Pyxicephalus</taxon>
    </lineage>
</organism>
<comment type="caution">
    <text evidence="10">The sequence shown here is derived from an EMBL/GenBank/DDBJ whole genome shotgun (WGS) entry which is preliminary data.</text>
</comment>
<dbReference type="EMBL" id="DYDO01000003">
    <property type="protein sequence ID" value="DBA27896.1"/>
    <property type="molecule type" value="Genomic_DNA"/>
</dbReference>
<reference evidence="10" key="1">
    <citation type="thesis" date="2020" institute="ProQuest LLC" country="789 East Eisenhower Parkway, Ann Arbor, MI, USA">
        <title>Comparative Genomics and Chromosome Evolution.</title>
        <authorList>
            <person name="Mudd A.B."/>
        </authorList>
    </citation>
    <scope>NUCLEOTIDE SEQUENCE</scope>
    <source>
        <strain evidence="10">1538</strain>
        <tissue evidence="10">Blood</tissue>
    </source>
</reference>
<dbReference type="Pfam" id="PF02854">
    <property type="entry name" value="MIF4G"/>
    <property type="match status" value="1"/>
</dbReference>
<proteinExistence type="inferred from homology"/>
<dbReference type="AlphaFoldDB" id="A0AAV3AF06"/>
<dbReference type="GO" id="GO:0005829">
    <property type="term" value="C:cytosol"/>
    <property type="evidence" value="ECO:0007669"/>
    <property type="project" value="TreeGrafter"/>
</dbReference>
<evidence type="ECO:0000256" key="5">
    <source>
        <dbReference type="ARBA" id="ARBA00023242"/>
    </source>
</evidence>
<evidence type="ECO:0000256" key="8">
    <source>
        <dbReference type="ARBA" id="ARBA00038641"/>
    </source>
</evidence>
<dbReference type="SUPFAM" id="SSF48371">
    <property type="entry name" value="ARM repeat"/>
    <property type="match status" value="1"/>
</dbReference>
<dbReference type="PANTHER" id="PTHR23254:SF17">
    <property type="entry name" value="MIF4G DOMAIN-CONTAINING PROTEIN"/>
    <property type="match status" value="1"/>
</dbReference>
<comment type="subcellular location">
    <subcellularLocation>
        <location evidence="2">Cytoplasm</location>
    </subcellularLocation>
    <subcellularLocation>
        <location evidence="1">Nucleus</location>
    </subcellularLocation>
</comment>
<comment type="similarity">
    <text evidence="7">Belongs to the MIF4GD family.</text>
</comment>
<evidence type="ECO:0000256" key="3">
    <source>
        <dbReference type="ARBA" id="ARBA00022490"/>
    </source>
</evidence>
<dbReference type="PANTHER" id="PTHR23254">
    <property type="entry name" value="EIF4G DOMAIN PROTEIN"/>
    <property type="match status" value="1"/>
</dbReference>
<evidence type="ECO:0000313" key="10">
    <source>
        <dbReference type="EMBL" id="DBA27896.1"/>
    </source>
</evidence>
<keyword evidence="11" id="KW-1185">Reference proteome</keyword>
<keyword evidence="4" id="KW-0810">Translation regulation</keyword>
<feature type="domain" description="MIF4G" evidence="9">
    <location>
        <begin position="14"/>
        <end position="220"/>
    </location>
</feature>
<evidence type="ECO:0000256" key="4">
    <source>
        <dbReference type="ARBA" id="ARBA00022845"/>
    </source>
</evidence>
<comment type="function">
    <text evidence="6">Functions in replication-dependent translation of histone mRNAs which differ from other eukaryotic mRNAs in that they do not end with a poly-A tail but a stem-loop. May participate in circularizing those mRNAs specifically enhancing their translation.</text>
</comment>
<evidence type="ECO:0000256" key="2">
    <source>
        <dbReference type="ARBA" id="ARBA00004496"/>
    </source>
</evidence>
<dbReference type="InterPro" id="IPR016024">
    <property type="entry name" value="ARM-type_fold"/>
</dbReference>
<dbReference type="GO" id="GO:0006446">
    <property type="term" value="P:regulation of translational initiation"/>
    <property type="evidence" value="ECO:0007669"/>
    <property type="project" value="TreeGrafter"/>
</dbReference>
<evidence type="ECO:0000313" key="11">
    <source>
        <dbReference type="Proteomes" id="UP001181693"/>
    </source>
</evidence>
<evidence type="ECO:0000256" key="6">
    <source>
        <dbReference type="ARBA" id="ARBA00037643"/>
    </source>
</evidence>
<accession>A0AAV3AF06</accession>
<dbReference type="SMART" id="SM00543">
    <property type="entry name" value="MIF4G"/>
    <property type="match status" value="1"/>
</dbReference>
<dbReference type="GO" id="GO:0005634">
    <property type="term" value="C:nucleus"/>
    <property type="evidence" value="ECO:0007669"/>
    <property type="project" value="UniProtKB-SubCell"/>
</dbReference>
<dbReference type="Gene3D" id="1.25.40.180">
    <property type="match status" value="1"/>
</dbReference>